<dbReference type="Proteomes" id="UP001575105">
    <property type="component" value="Unassembled WGS sequence"/>
</dbReference>
<evidence type="ECO:0000256" key="3">
    <source>
        <dbReference type="ARBA" id="ARBA00022723"/>
    </source>
</evidence>
<feature type="domain" description="Alcohol dehydrogenase-like N-terminal" evidence="7">
    <location>
        <begin position="27"/>
        <end position="113"/>
    </location>
</feature>
<keyword evidence="3" id="KW-0479">Metal-binding</keyword>
<evidence type="ECO:0000256" key="1">
    <source>
        <dbReference type="ARBA" id="ARBA00001947"/>
    </source>
</evidence>
<protein>
    <submittedName>
        <fullName evidence="8">Zinc-binding dehydrogenase</fullName>
    </submittedName>
</protein>
<evidence type="ECO:0000256" key="4">
    <source>
        <dbReference type="ARBA" id="ARBA00022833"/>
    </source>
</evidence>
<comment type="similarity">
    <text evidence="2">Belongs to the zinc-containing alcohol dehydrogenase family.</text>
</comment>
<dbReference type="RefSeq" id="WP_425345741.1">
    <property type="nucleotide sequence ID" value="NZ_JBGUBD010000006.1"/>
</dbReference>
<dbReference type="InterPro" id="IPR013154">
    <property type="entry name" value="ADH-like_N"/>
</dbReference>
<evidence type="ECO:0000313" key="9">
    <source>
        <dbReference type="Proteomes" id="UP001575105"/>
    </source>
</evidence>
<dbReference type="SUPFAM" id="SSF51735">
    <property type="entry name" value="NAD(P)-binding Rossmann-fold domains"/>
    <property type="match status" value="1"/>
</dbReference>
<dbReference type="InterPro" id="IPR013149">
    <property type="entry name" value="ADH-like_C"/>
</dbReference>
<keyword evidence="4" id="KW-0862">Zinc</keyword>
<comment type="caution">
    <text evidence="8">The sequence shown here is derived from an EMBL/GenBank/DDBJ whole genome shotgun (WGS) entry which is preliminary data.</text>
</comment>
<dbReference type="PANTHER" id="PTHR43350">
    <property type="entry name" value="NAD-DEPENDENT ALCOHOL DEHYDROGENASE"/>
    <property type="match status" value="1"/>
</dbReference>
<dbReference type="Pfam" id="PF00107">
    <property type="entry name" value="ADH_zinc_N"/>
    <property type="match status" value="1"/>
</dbReference>
<dbReference type="Gene3D" id="3.90.180.10">
    <property type="entry name" value="Medium-chain alcohol dehydrogenases, catalytic domain"/>
    <property type="match status" value="1"/>
</dbReference>
<dbReference type="InterPro" id="IPR011032">
    <property type="entry name" value="GroES-like_sf"/>
</dbReference>
<feature type="domain" description="Alcohol dehydrogenase-like C-terminal" evidence="6">
    <location>
        <begin position="163"/>
        <end position="274"/>
    </location>
</feature>
<proteinExistence type="inferred from homology"/>
<evidence type="ECO:0000256" key="2">
    <source>
        <dbReference type="ARBA" id="ARBA00008072"/>
    </source>
</evidence>
<sequence length="338" mass="36084">MDANAIVCDAQQNLSLTRVRLPAPTAEDIVIRTVYSGVSPGTELALLQNKIRWGPYPLCTGYQAVGVIEAVGDNVSAFAPGQRVYYRSNVGMMSDRGDAISAVSGTHCSHAVVQPGKAGVTRLPDGVDPATASLFVMPAVGLAGVDMANPRMGDVVVVHGCGPIGLGVVAACAHRGCRVIAVDIDDDRLERASALGADHLINSSQRPAEEQIADLLPDGTNGADVVFESTGLPQCIDPAIRLCRPYGTFVWQGNYGEHPIQMRFLEPHARRLTMYFPCDDGGPPCRQAVLKNMAVGALPWQHTITHRVEPTEAVALYHRMLKDQAADLVSAVIKWSDA</sequence>
<evidence type="ECO:0000256" key="5">
    <source>
        <dbReference type="ARBA" id="ARBA00023002"/>
    </source>
</evidence>
<comment type="cofactor">
    <cofactor evidence="1">
        <name>Zn(2+)</name>
        <dbReference type="ChEBI" id="CHEBI:29105"/>
    </cofactor>
</comment>
<evidence type="ECO:0000259" key="7">
    <source>
        <dbReference type="Pfam" id="PF08240"/>
    </source>
</evidence>
<dbReference type="CDD" id="cd05188">
    <property type="entry name" value="MDR"/>
    <property type="match status" value="1"/>
</dbReference>
<keyword evidence="5" id="KW-0560">Oxidoreductase</keyword>
<dbReference type="Gene3D" id="3.40.50.720">
    <property type="entry name" value="NAD(P)-binding Rossmann-like Domain"/>
    <property type="match status" value="1"/>
</dbReference>
<dbReference type="Pfam" id="PF08240">
    <property type="entry name" value="ADH_N"/>
    <property type="match status" value="1"/>
</dbReference>
<evidence type="ECO:0000313" key="8">
    <source>
        <dbReference type="EMBL" id="MFA9478816.1"/>
    </source>
</evidence>
<organism evidence="8 9">
    <name type="scientific">Natronomicrosphaera hydrolytica</name>
    <dbReference type="NCBI Taxonomy" id="3242702"/>
    <lineage>
        <taxon>Bacteria</taxon>
        <taxon>Pseudomonadati</taxon>
        <taxon>Planctomycetota</taxon>
        <taxon>Phycisphaerae</taxon>
        <taxon>Phycisphaerales</taxon>
        <taxon>Phycisphaeraceae</taxon>
        <taxon>Natronomicrosphaera</taxon>
    </lineage>
</organism>
<name>A0ABV4U5E9_9BACT</name>
<dbReference type="SUPFAM" id="SSF50129">
    <property type="entry name" value="GroES-like"/>
    <property type="match status" value="1"/>
</dbReference>
<dbReference type="InterPro" id="IPR036291">
    <property type="entry name" value="NAD(P)-bd_dom_sf"/>
</dbReference>
<keyword evidence="9" id="KW-1185">Reference proteome</keyword>
<evidence type="ECO:0000259" key="6">
    <source>
        <dbReference type="Pfam" id="PF00107"/>
    </source>
</evidence>
<accession>A0ABV4U5E9</accession>
<dbReference type="EMBL" id="JBGUBD010000006">
    <property type="protein sequence ID" value="MFA9478816.1"/>
    <property type="molecule type" value="Genomic_DNA"/>
</dbReference>
<gene>
    <name evidence="8" type="ORF">ACERK3_10980</name>
</gene>
<dbReference type="PANTHER" id="PTHR43350:SF19">
    <property type="entry name" value="D-GULOSIDE 3-DEHYDROGENASE"/>
    <property type="match status" value="1"/>
</dbReference>
<reference evidence="8 9" key="1">
    <citation type="submission" date="2024-08" db="EMBL/GenBank/DDBJ databases">
        <title>Whole-genome sequencing of halo(alkali)philic microorganisms from hypersaline lakes.</title>
        <authorList>
            <person name="Sorokin D.Y."/>
            <person name="Merkel A.Y."/>
            <person name="Messina E."/>
            <person name="Yakimov M."/>
        </authorList>
    </citation>
    <scope>NUCLEOTIDE SEQUENCE [LARGE SCALE GENOMIC DNA]</scope>
    <source>
        <strain evidence="8 9">AB-hyl4</strain>
    </source>
</reference>